<evidence type="ECO:0000256" key="1">
    <source>
        <dbReference type="SAM" id="MobiDB-lite"/>
    </source>
</evidence>
<dbReference type="OrthoDB" id="5405791at2759"/>
<gene>
    <name evidence="3" type="ORF">L228DRAFT_95868</name>
</gene>
<evidence type="ECO:0000313" key="3">
    <source>
        <dbReference type="EMBL" id="KZF24407.1"/>
    </source>
</evidence>
<feature type="region of interest" description="Disordered" evidence="1">
    <location>
        <begin position="188"/>
        <end position="257"/>
    </location>
</feature>
<feature type="compositionally biased region" description="Low complexity" evidence="1">
    <location>
        <begin position="193"/>
        <end position="205"/>
    </location>
</feature>
<keyword evidence="4" id="KW-1185">Reference proteome</keyword>
<accession>A0A161TEN2</accession>
<dbReference type="InParanoid" id="A0A161TEN2"/>
<dbReference type="GeneID" id="28902145"/>
<dbReference type="RefSeq" id="XP_018189962.1">
    <property type="nucleotide sequence ID" value="XM_018337008.1"/>
</dbReference>
<proteinExistence type="predicted"/>
<dbReference type="EMBL" id="KV407456">
    <property type="protein sequence ID" value="KZF24407.1"/>
    <property type="molecule type" value="Genomic_DNA"/>
</dbReference>
<evidence type="ECO:0000259" key="2">
    <source>
        <dbReference type="Pfam" id="PF25080"/>
    </source>
</evidence>
<dbReference type="Proteomes" id="UP000076632">
    <property type="component" value="Unassembled WGS sequence"/>
</dbReference>
<reference evidence="3 4" key="1">
    <citation type="journal article" date="2016" name="Fungal Biol.">
        <title>The genome of Xylona heveae provides a window into fungal endophytism.</title>
        <authorList>
            <person name="Gazis R."/>
            <person name="Kuo A."/>
            <person name="Riley R."/>
            <person name="LaButti K."/>
            <person name="Lipzen A."/>
            <person name="Lin J."/>
            <person name="Amirebrahimi M."/>
            <person name="Hesse C.N."/>
            <person name="Spatafora J.W."/>
            <person name="Henrissat B."/>
            <person name="Hainaut M."/>
            <person name="Grigoriev I.V."/>
            <person name="Hibbett D.S."/>
        </authorList>
    </citation>
    <scope>NUCLEOTIDE SEQUENCE [LARGE SCALE GENOMIC DNA]</scope>
    <source>
        <strain evidence="3 4">TC161</strain>
    </source>
</reference>
<dbReference type="AlphaFoldDB" id="A0A161TEN2"/>
<dbReference type="STRING" id="1328760.A0A161TEN2"/>
<evidence type="ECO:0000313" key="4">
    <source>
        <dbReference type="Proteomes" id="UP000076632"/>
    </source>
</evidence>
<organism evidence="3 4">
    <name type="scientific">Xylona heveae (strain CBS 132557 / TC161)</name>
    <dbReference type="NCBI Taxonomy" id="1328760"/>
    <lineage>
        <taxon>Eukaryota</taxon>
        <taxon>Fungi</taxon>
        <taxon>Dikarya</taxon>
        <taxon>Ascomycota</taxon>
        <taxon>Pezizomycotina</taxon>
        <taxon>Xylonomycetes</taxon>
        <taxon>Xylonales</taxon>
        <taxon>Xylonaceae</taxon>
        <taxon>Xylona</taxon>
    </lineage>
</organism>
<feature type="compositionally biased region" description="Low complexity" evidence="1">
    <location>
        <begin position="88"/>
        <end position="99"/>
    </location>
</feature>
<feature type="compositionally biased region" description="Acidic residues" evidence="1">
    <location>
        <begin position="145"/>
        <end position="154"/>
    </location>
</feature>
<feature type="compositionally biased region" description="Basic residues" evidence="1">
    <location>
        <begin position="210"/>
        <end position="236"/>
    </location>
</feature>
<feature type="region of interest" description="Disordered" evidence="1">
    <location>
        <begin position="76"/>
        <end position="118"/>
    </location>
</feature>
<dbReference type="Pfam" id="PF25080">
    <property type="entry name" value="zf_RING-like"/>
    <property type="match status" value="1"/>
</dbReference>
<feature type="compositionally biased region" description="Basic and acidic residues" evidence="1">
    <location>
        <begin position="237"/>
        <end position="253"/>
    </location>
</feature>
<feature type="region of interest" description="Disordered" evidence="1">
    <location>
        <begin position="135"/>
        <end position="164"/>
    </location>
</feature>
<feature type="domain" description="RING zinc finger-like" evidence="2">
    <location>
        <begin position="372"/>
        <end position="419"/>
    </location>
</feature>
<name>A0A161TEN2_XYLHT</name>
<dbReference type="InterPro" id="IPR056929">
    <property type="entry name" value="Znf_RING-like"/>
</dbReference>
<protein>
    <recommendedName>
        <fullName evidence="2">RING zinc finger-like domain-containing protein</fullName>
    </recommendedName>
</protein>
<dbReference type="OMA" id="QIYCASC"/>
<sequence length="434" mass="47987">MQAMPPRSSLTSSFSVTDANNEVVCPLRNQDGSSCRKRCLGEKRYRSMQEHIRRAHPEHYIAKLPATEESFLLMINSPPSERPPQPVGASIRSSGAGRSKMAYEGDISSPATPRTSDEIYPSALLPAASAAAALAQLHTHRPDSDWESETEAQSDLEGNHSRLKLSPDFSRHEVRMFKDEPFHLSHKPRELLPSIIPRSPPGRSSTLPPLHRRDKHARPRKSSITSHARKAKHERTKSKEHARRMSYEGRKAYSAEPQGHALALGKRWEDLIDAAASATEAEDEQDSTPVPQSPLLISRGSMPPFSNSHFQSYVASPLQQALTPPPADPYIQPFPSVESSIDSTTQSGRNFHMQAHGLSDSSPTSPSQMVQIYCAACSRPSFLKQSYACTECICGICHDCVDVLLVQQSRDKISRCPRCGTVGGKFKPLQLDIR</sequence>